<gene>
    <name evidence="1" type="ORF">K4A83_05115</name>
</gene>
<organism evidence="1 2">
    <name type="scientific">Spirulina subsalsa FACHB-351</name>
    <dbReference type="NCBI Taxonomy" id="234711"/>
    <lineage>
        <taxon>Bacteria</taxon>
        <taxon>Bacillati</taxon>
        <taxon>Cyanobacteriota</taxon>
        <taxon>Cyanophyceae</taxon>
        <taxon>Spirulinales</taxon>
        <taxon>Spirulinaceae</taxon>
        <taxon>Spirulina</taxon>
    </lineage>
</organism>
<proteinExistence type="predicted"/>
<accession>A0ABT3L2C3</accession>
<protein>
    <submittedName>
        <fullName evidence="1">Uncharacterized protein</fullName>
    </submittedName>
</protein>
<dbReference type="RefSeq" id="WP_265263362.1">
    <property type="nucleotide sequence ID" value="NZ_JAIHOM010000017.1"/>
</dbReference>
<dbReference type="Proteomes" id="UP001526426">
    <property type="component" value="Unassembled WGS sequence"/>
</dbReference>
<evidence type="ECO:0000313" key="1">
    <source>
        <dbReference type="EMBL" id="MCW6035653.1"/>
    </source>
</evidence>
<keyword evidence="2" id="KW-1185">Reference proteome</keyword>
<evidence type="ECO:0000313" key="2">
    <source>
        <dbReference type="Proteomes" id="UP001526426"/>
    </source>
</evidence>
<reference evidence="1 2" key="1">
    <citation type="submission" date="2021-08" db="EMBL/GenBank/DDBJ databases">
        <title>Draft genome sequence of Spirulina subsalsa with high tolerance to salinity and hype-accumulation of phycocyanin.</title>
        <authorList>
            <person name="Pei H."/>
            <person name="Jiang L."/>
        </authorList>
    </citation>
    <scope>NUCLEOTIDE SEQUENCE [LARGE SCALE GENOMIC DNA]</scope>
    <source>
        <strain evidence="1 2">FACHB-351</strain>
    </source>
</reference>
<name>A0ABT3L2C3_9CYAN</name>
<sequence length="228" mass="25622">MLSDIEQEILELHEQNYTPREIASFLGLRISQVRGVIRSNGGYQVLRIVHEGDLPPVSSCLVNENCAKHLLDATLKDDEILSSLALVLVTRFNGYDKFLVCSYLVDYFCLGVKDTMEVRKLDKSRYDYFVAQSYASFPDGYREISLSEAQGIVYGSVDYAERLGFSPPPEFAETQKHLGEWDGALKLPFGCEGKPLYINGPYDNPRQVIKTLESTVGRGNFDYILGIG</sequence>
<dbReference type="EMBL" id="JAIHOM010000017">
    <property type="protein sequence ID" value="MCW6035653.1"/>
    <property type="molecule type" value="Genomic_DNA"/>
</dbReference>
<comment type="caution">
    <text evidence="1">The sequence shown here is derived from an EMBL/GenBank/DDBJ whole genome shotgun (WGS) entry which is preliminary data.</text>
</comment>